<protein>
    <submittedName>
        <fullName evidence="3">Uncharacterized protein</fullName>
    </submittedName>
</protein>
<evidence type="ECO:0000313" key="4">
    <source>
        <dbReference type="Proteomes" id="UP000187209"/>
    </source>
</evidence>
<evidence type="ECO:0000313" key="3">
    <source>
        <dbReference type="EMBL" id="OMJ84763.1"/>
    </source>
</evidence>
<dbReference type="PANTHER" id="PTHR40515:SF1">
    <property type="entry name" value="CILIA- AND FLAGELLA-ASSOCIATED PROTEIN 157"/>
    <property type="match status" value="1"/>
</dbReference>
<organism evidence="3 4">
    <name type="scientific">Stentor coeruleus</name>
    <dbReference type="NCBI Taxonomy" id="5963"/>
    <lineage>
        <taxon>Eukaryota</taxon>
        <taxon>Sar</taxon>
        <taxon>Alveolata</taxon>
        <taxon>Ciliophora</taxon>
        <taxon>Postciliodesmatophora</taxon>
        <taxon>Heterotrichea</taxon>
        <taxon>Heterotrichida</taxon>
        <taxon>Stentoridae</taxon>
        <taxon>Stentor</taxon>
    </lineage>
</organism>
<dbReference type="PANTHER" id="PTHR40515">
    <property type="entry name" value="CILIA- AND FLAGELLA-ASSOCIATED PROTEIN 157"/>
    <property type="match status" value="1"/>
</dbReference>
<reference evidence="3 4" key="1">
    <citation type="submission" date="2016-11" db="EMBL/GenBank/DDBJ databases">
        <title>The macronuclear genome of Stentor coeruleus: a giant cell with tiny introns.</title>
        <authorList>
            <person name="Slabodnick M."/>
            <person name="Ruby J.G."/>
            <person name="Reiff S.B."/>
            <person name="Swart E.C."/>
            <person name="Gosai S."/>
            <person name="Prabakaran S."/>
            <person name="Witkowska E."/>
            <person name="Larue G.E."/>
            <person name="Fisher S."/>
            <person name="Freeman R.M."/>
            <person name="Gunawardena J."/>
            <person name="Chu W."/>
            <person name="Stover N.A."/>
            <person name="Gregory B.D."/>
            <person name="Nowacki M."/>
            <person name="Derisi J."/>
            <person name="Roy S.W."/>
            <person name="Marshall W.F."/>
            <person name="Sood P."/>
        </authorList>
    </citation>
    <scope>NUCLEOTIDE SEQUENCE [LARGE SCALE GENOMIC DNA]</scope>
    <source>
        <strain evidence="3">WM001</strain>
    </source>
</reference>
<feature type="region of interest" description="Disordered" evidence="2">
    <location>
        <begin position="1"/>
        <end position="22"/>
    </location>
</feature>
<dbReference type="Proteomes" id="UP000187209">
    <property type="component" value="Unassembled WGS sequence"/>
</dbReference>
<dbReference type="OrthoDB" id="433211at2759"/>
<proteinExistence type="predicted"/>
<sequence length="378" mass="43742">MDKKTDPKPIPQDWRMSNPKGEGKIKDYNKRIKNFVDKLDDNISLIVKGHENDFLSAYRTIMNQIKIQMLKLRQSSDDQAAIVKNDQAVKDLQATLAWYQNEAVKLSDACSKLQSRYDKVRTKIKNFAIENNYLEQQAKMLIRQNQTLKSNLEKESNKSLKITPLPSITFTSTFPKSPDVTLPKPQTPQEIFIPLIEELQYIYPQQNLQFFKSTNILLQKINTQHSQEIILINNDISQFKNQIHRHSAIQSEVFLKKNESEELFLECVDEMRKEIIRKKAKTCSVKRAGVIKSDTFMISEREKLVESFVTNEEIISFLYEKLFGMYSESSEQNYGHTLGYALQRGSQPIAPVKRVQTNVKSGEKQAIVVKGKLMISRN</sequence>
<evidence type="ECO:0000256" key="1">
    <source>
        <dbReference type="SAM" id="Coils"/>
    </source>
</evidence>
<keyword evidence="1" id="KW-0175">Coiled coil</keyword>
<dbReference type="EMBL" id="MPUH01000259">
    <property type="protein sequence ID" value="OMJ84763.1"/>
    <property type="molecule type" value="Genomic_DNA"/>
</dbReference>
<dbReference type="AlphaFoldDB" id="A0A1R2C6W5"/>
<feature type="coiled-coil region" evidence="1">
    <location>
        <begin position="131"/>
        <end position="158"/>
    </location>
</feature>
<name>A0A1R2C6W5_9CILI</name>
<accession>A0A1R2C6W5</accession>
<evidence type="ECO:0000256" key="2">
    <source>
        <dbReference type="SAM" id="MobiDB-lite"/>
    </source>
</evidence>
<comment type="caution">
    <text evidence="3">The sequence shown here is derived from an EMBL/GenBank/DDBJ whole genome shotgun (WGS) entry which is preliminary data.</text>
</comment>
<gene>
    <name evidence="3" type="ORF">SteCoe_14089</name>
</gene>
<keyword evidence="4" id="KW-1185">Reference proteome</keyword>